<reference evidence="2" key="1">
    <citation type="submission" date="2014-09" db="EMBL/GenBank/DDBJ databases">
        <authorList>
            <person name="Magalhaes I.L.F."/>
            <person name="Oliveira U."/>
            <person name="Santos F.R."/>
            <person name="Vidigal T.H.D.A."/>
            <person name="Brescovit A.D."/>
            <person name="Santos A.J."/>
        </authorList>
    </citation>
    <scope>NUCLEOTIDE SEQUENCE</scope>
    <source>
        <tissue evidence="2">Shoot tissue taken approximately 20 cm above the soil surface</tissue>
    </source>
</reference>
<keyword evidence="1" id="KW-1133">Transmembrane helix</keyword>
<proteinExistence type="predicted"/>
<feature type="transmembrane region" description="Helical" evidence="1">
    <location>
        <begin position="6"/>
        <end position="26"/>
    </location>
</feature>
<protein>
    <submittedName>
        <fullName evidence="2">Uncharacterized protein</fullName>
    </submittedName>
</protein>
<keyword evidence="1" id="KW-0812">Transmembrane</keyword>
<organism evidence="2">
    <name type="scientific">Arundo donax</name>
    <name type="common">Giant reed</name>
    <name type="synonym">Donax arundinaceus</name>
    <dbReference type="NCBI Taxonomy" id="35708"/>
    <lineage>
        <taxon>Eukaryota</taxon>
        <taxon>Viridiplantae</taxon>
        <taxon>Streptophyta</taxon>
        <taxon>Embryophyta</taxon>
        <taxon>Tracheophyta</taxon>
        <taxon>Spermatophyta</taxon>
        <taxon>Magnoliopsida</taxon>
        <taxon>Liliopsida</taxon>
        <taxon>Poales</taxon>
        <taxon>Poaceae</taxon>
        <taxon>PACMAD clade</taxon>
        <taxon>Arundinoideae</taxon>
        <taxon>Arundineae</taxon>
        <taxon>Arundo</taxon>
    </lineage>
</organism>
<reference evidence="2" key="2">
    <citation type="journal article" date="2015" name="Data Brief">
        <title>Shoot transcriptome of the giant reed, Arundo donax.</title>
        <authorList>
            <person name="Barrero R.A."/>
            <person name="Guerrero F.D."/>
            <person name="Moolhuijzen P."/>
            <person name="Goolsby J.A."/>
            <person name="Tidwell J."/>
            <person name="Bellgard S.E."/>
            <person name="Bellgard M.I."/>
        </authorList>
    </citation>
    <scope>NUCLEOTIDE SEQUENCE</scope>
    <source>
        <tissue evidence="2">Shoot tissue taken approximately 20 cm above the soil surface</tissue>
    </source>
</reference>
<keyword evidence="1" id="KW-0472">Membrane</keyword>
<accession>A0A0A9HEK1</accession>
<dbReference type="AlphaFoldDB" id="A0A0A9HEK1"/>
<name>A0A0A9HEK1_ARUDO</name>
<dbReference type="EMBL" id="GBRH01162311">
    <property type="protein sequence ID" value="JAE35585.1"/>
    <property type="molecule type" value="Transcribed_RNA"/>
</dbReference>
<sequence length="30" mass="3680">MVWWSSLSSWRFICFSCLLYSLLWPLNQRG</sequence>
<evidence type="ECO:0000313" key="2">
    <source>
        <dbReference type="EMBL" id="JAE35585.1"/>
    </source>
</evidence>
<evidence type="ECO:0000256" key="1">
    <source>
        <dbReference type="SAM" id="Phobius"/>
    </source>
</evidence>